<dbReference type="AlphaFoldDB" id="A0A6J7GHQ8"/>
<proteinExistence type="predicted"/>
<gene>
    <name evidence="2" type="ORF">UFOPK3573_00805</name>
    <name evidence="3" type="ORF">UFOPK3879_01075</name>
</gene>
<evidence type="ECO:0000256" key="1">
    <source>
        <dbReference type="SAM" id="Phobius"/>
    </source>
</evidence>
<name>A0A6J7GHQ8_9ZZZZ</name>
<keyword evidence="1" id="KW-0812">Transmembrane</keyword>
<evidence type="ECO:0000313" key="3">
    <source>
        <dbReference type="EMBL" id="CAB4965523.1"/>
    </source>
</evidence>
<evidence type="ECO:0000313" key="2">
    <source>
        <dbReference type="EMBL" id="CAB4903970.1"/>
    </source>
</evidence>
<keyword evidence="1" id="KW-0472">Membrane</keyword>
<feature type="transmembrane region" description="Helical" evidence="1">
    <location>
        <begin position="61"/>
        <end position="80"/>
    </location>
</feature>
<dbReference type="EMBL" id="CAFBNR010000053">
    <property type="protein sequence ID" value="CAB4965523.1"/>
    <property type="molecule type" value="Genomic_DNA"/>
</dbReference>
<sequence length="87" mass="9095">MFTTSVPQTTVPPDTTEVPAVLYSVTSEAPTAMASDTSVPLAITASGTAEPRTAPAGDNAFPVWPVIAVVAILVAVFLRARKKRQNK</sequence>
<accession>A0A6J7GHQ8</accession>
<protein>
    <submittedName>
        <fullName evidence="2">Unannotated protein</fullName>
    </submittedName>
</protein>
<dbReference type="EMBL" id="CAFBMJ010000054">
    <property type="protein sequence ID" value="CAB4903970.1"/>
    <property type="molecule type" value="Genomic_DNA"/>
</dbReference>
<keyword evidence="1" id="KW-1133">Transmembrane helix</keyword>
<reference evidence="2" key="1">
    <citation type="submission" date="2020-05" db="EMBL/GenBank/DDBJ databases">
        <authorList>
            <person name="Chiriac C."/>
            <person name="Salcher M."/>
            <person name="Ghai R."/>
            <person name="Kavagutti S V."/>
        </authorList>
    </citation>
    <scope>NUCLEOTIDE SEQUENCE</scope>
</reference>
<organism evidence="2">
    <name type="scientific">freshwater metagenome</name>
    <dbReference type="NCBI Taxonomy" id="449393"/>
    <lineage>
        <taxon>unclassified sequences</taxon>
        <taxon>metagenomes</taxon>
        <taxon>ecological metagenomes</taxon>
    </lineage>
</organism>